<dbReference type="GO" id="GO:0022857">
    <property type="term" value="F:transmembrane transporter activity"/>
    <property type="evidence" value="ECO:0007669"/>
    <property type="project" value="InterPro"/>
</dbReference>
<dbReference type="PROSITE" id="PS50850">
    <property type="entry name" value="MFS"/>
    <property type="match status" value="1"/>
</dbReference>
<dbReference type="InterPro" id="IPR011701">
    <property type="entry name" value="MFS"/>
</dbReference>
<dbReference type="EMBL" id="CAESAO010000149">
    <property type="protein sequence ID" value="CAB4346493.1"/>
    <property type="molecule type" value="Genomic_DNA"/>
</dbReference>
<dbReference type="Gene3D" id="1.20.1250.20">
    <property type="entry name" value="MFS general substrate transporter like domains"/>
    <property type="match status" value="1"/>
</dbReference>
<evidence type="ECO:0000259" key="7">
    <source>
        <dbReference type="PROSITE" id="PS50850"/>
    </source>
</evidence>
<feature type="transmembrane region" description="Helical" evidence="6">
    <location>
        <begin position="74"/>
        <end position="93"/>
    </location>
</feature>
<feature type="transmembrane region" description="Helical" evidence="6">
    <location>
        <begin position="29"/>
        <end position="53"/>
    </location>
</feature>
<dbReference type="AlphaFoldDB" id="A0A6J6A450"/>
<dbReference type="InterPro" id="IPR020846">
    <property type="entry name" value="MFS_dom"/>
</dbReference>
<keyword evidence="4 6" id="KW-1133">Transmembrane helix</keyword>
<feature type="transmembrane region" description="Helical" evidence="6">
    <location>
        <begin position="205"/>
        <end position="227"/>
    </location>
</feature>
<gene>
    <name evidence="8" type="ORF">UFOPK3522_01382</name>
</gene>
<evidence type="ECO:0000313" key="8">
    <source>
        <dbReference type="EMBL" id="CAB4346493.1"/>
    </source>
</evidence>
<feature type="transmembrane region" description="Helical" evidence="6">
    <location>
        <begin position="291"/>
        <end position="309"/>
    </location>
</feature>
<dbReference type="GO" id="GO:0005886">
    <property type="term" value="C:plasma membrane"/>
    <property type="evidence" value="ECO:0007669"/>
    <property type="project" value="UniProtKB-SubCell"/>
</dbReference>
<evidence type="ECO:0000256" key="3">
    <source>
        <dbReference type="ARBA" id="ARBA00022692"/>
    </source>
</evidence>
<name>A0A6J6A450_9ZZZZ</name>
<feature type="domain" description="Major facilitator superfamily (MFS) profile" evidence="7">
    <location>
        <begin position="8"/>
        <end position="382"/>
    </location>
</feature>
<feature type="transmembrane region" description="Helical" evidence="6">
    <location>
        <begin position="239"/>
        <end position="259"/>
    </location>
</feature>
<feature type="transmembrane region" description="Helical" evidence="6">
    <location>
        <begin position="329"/>
        <end position="350"/>
    </location>
</feature>
<comment type="subcellular location">
    <subcellularLocation>
        <location evidence="1">Cell membrane</location>
        <topology evidence="1">Multi-pass membrane protein</topology>
    </subcellularLocation>
</comment>
<evidence type="ECO:0000256" key="6">
    <source>
        <dbReference type="SAM" id="Phobius"/>
    </source>
</evidence>
<keyword evidence="3 6" id="KW-0812">Transmembrane</keyword>
<dbReference type="InterPro" id="IPR050189">
    <property type="entry name" value="MFS_Efflux_Transporters"/>
</dbReference>
<dbReference type="PANTHER" id="PTHR43124:SF3">
    <property type="entry name" value="CHLORAMPHENICOL EFFLUX PUMP RV0191"/>
    <property type="match status" value="1"/>
</dbReference>
<evidence type="ECO:0000256" key="4">
    <source>
        <dbReference type="ARBA" id="ARBA00022989"/>
    </source>
</evidence>
<feature type="transmembrane region" description="Helical" evidence="6">
    <location>
        <begin position="266"/>
        <end position="285"/>
    </location>
</feature>
<evidence type="ECO:0000256" key="1">
    <source>
        <dbReference type="ARBA" id="ARBA00004651"/>
    </source>
</evidence>
<dbReference type="Pfam" id="PF07690">
    <property type="entry name" value="MFS_1"/>
    <property type="match status" value="1"/>
</dbReference>
<evidence type="ECO:0000256" key="5">
    <source>
        <dbReference type="ARBA" id="ARBA00023136"/>
    </source>
</evidence>
<dbReference type="SUPFAM" id="SSF103473">
    <property type="entry name" value="MFS general substrate transporter"/>
    <property type="match status" value="1"/>
</dbReference>
<accession>A0A6J6A450</accession>
<feature type="transmembrane region" description="Helical" evidence="6">
    <location>
        <begin position="132"/>
        <end position="153"/>
    </location>
</feature>
<feature type="transmembrane region" description="Helical" evidence="6">
    <location>
        <begin position="356"/>
        <end position="377"/>
    </location>
</feature>
<keyword evidence="2" id="KW-1003">Cell membrane</keyword>
<feature type="transmembrane region" description="Helical" evidence="6">
    <location>
        <begin position="99"/>
        <end position="120"/>
    </location>
</feature>
<keyword evidence="5 6" id="KW-0472">Membrane</keyword>
<organism evidence="8">
    <name type="scientific">freshwater metagenome</name>
    <dbReference type="NCBI Taxonomy" id="449393"/>
    <lineage>
        <taxon>unclassified sequences</taxon>
        <taxon>metagenomes</taxon>
        <taxon>ecological metagenomes</taxon>
    </lineage>
</organism>
<sequence length="399" mass="40662">MRADSQAVQWRLRATTFLSSFDRFAIPPLLVPISHAFGVPLGTAALVASAYFIAYGLSQPFWGALSDRVGRVKVIRFSIVAGGICCVVAAISPSFTVLIVSRTVSGVLFAAIVPTVVTYIGDTVDVKHRQHALTLTIASASAGIAVATIIGGLCAQLLSWRAAFLATSVLALALSLTLTRIPEPVRVPSPHTYVALAVNALKQRWVLVVLVIGFIEGAVILGSLTFISASLQQQGVGSAVAGSAAAGFGIANVCCVPVVTRAIRRFASPLMIAAGSALAGAGLLVAAADTVIATAIVAALALGAGFGFLHPTMQLWATQVNAQARAVTVSFFAGSVFVGGAVASAAAAPLADGGHFSAIFLGAGVLAFLLATVAAWLRSRYVGASRSDNEVTGPAPVSL</sequence>
<evidence type="ECO:0000256" key="2">
    <source>
        <dbReference type="ARBA" id="ARBA00022475"/>
    </source>
</evidence>
<protein>
    <submittedName>
        <fullName evidence="8">Unannotated protein</fullName>
    </submittedName>
</protein>
<dbReference type="PANTHER" id="PTHR43124">
    <property type="entry name" value="PURINE EFFLUX PUMP PBUE"/>
    <property type="match status" value="1"/>
</dbReference>
<dbReference type="InterPro" id="IPR036259">
    <property type="entry name" value="MFS_trans_sf"/>
</dbReference>
<reference evidence="8" key="1">
    <citation type="submission" date="2020-05" db="EMBL/GenBank/DDBJ databases">
        <authorList>
            <person name="Chiriac C."/>
            <person name="Salcher M."/>
            <person name="Ghai R."/>
            <person name="Kavagutti S V."/>
        </authorList>
    </citation>
    <scope>NUCLEOTIDE SEQUENCE</scope>
</reference>
<proteinExistence type="predicted"/>